<organism evidence="1 2">
    <name type="scientific">Rattus norvegicus</name>
    <name type="common">Rat</name>
    <dbReference type="NCBI Taxonomy" id="10116"/>
    <lineage>
        <taxon>Eukaryota</taxon>
        <taxon>Metazoa</taxon>
        <taxon>Chordata</taxon>
        <taxon>Craniata</taxon>
        <taxon>Vertebrata</taxon>
        <taxon>Euteleostomi</taxon>
        <taxon>Mammalia</taxon>
        <taxon>Eutheria</taxon>
        <taxon>Euarchontoglires</taxon>
        <taxon>Glires</taxon>
        <taxon>Rodentia</taxon>
        <taxon>Myomorpha</taxon>
        <taxon>Muroidea</taxon>
        <taxon>Muridae</taxon>
        <taxon>Murinae</taxon>
        <taxon>Rattus</taxon>
    </lineage>
</organism>
<evidence type="ECO:0000313" key="1">
    <source>
        <dbReference type="EMBL" id="EDM10763.1"/>
    </source>
</evidence>
<dbReference type="Proteomes" id="UP000234681">
    <property type="component" value="Chromosome 11"/>
</dbReference>
<sequence>MGLENEATSQTGVTCPTSVMIHFSIPSGALSRSRLLQRAHKVSIVCVVQPWVYTSLHQSHWCLLKTSCSSRGHRIT</sequence>
<evidence type="ECO:0000313" key="2">
    <source>
        <dbReference type="Proteomes" id="UP000234681"/>
    </source>
</evidence>
<accession>A6JLJ8</accession>
<name>A6JLJ8_RAT</name>
<dbReference type="EMBL" id="CH473989">
    <property type="protein sequence ID" value="EDM10763.1"/>
    <property type="molecule type" value="Genomic_DNA"/>
</dbReference>
<reference evidence="2" key="1">
    <citation type="submission" date="2005-09" db="EMBL/GenBank/DDBJ databases">
        <authorList>
            <person name="Mural R.J."/>
            <person name="Li P.W."/>
            <person name="Adams M.D."/>
            <person name="Amanatides P.G."/>
            <person name="Baden-Tillson H."/>
            <person name="Barnstead M."/>
            <person name="Chin S.H."/>
            <person name="Dew I."/>
            <person name="Evans C.A."/>
            <person name="Ferriera S."/>
            <person name="Flanigan M."/>
            <person name="Fosler C."/>
            <person name="Glodek A."/>
            <person name="Gu Z."/>
            <person name="Holt R.A."/>
            <person name="Jennings D."/>
            <person name="Kraft C.L."/>
            <person name="Lu F."/>
            <person name="Nguyen T."/>
            <person name="Nusskern D.R."/>
            <person name="Pfannkoch C.M."/>
            <person name="Sitter C."/>
            <person name="Sutton G.G."/>
            <person name="Venter J.C."/>
            <person name="Wang Z."/>
            <person name="Woodage T."/>
            <person name="Zheng X.H."/>
            <person name="Zhong F."/>
        </authorList>
    </citation>
    <scope>NUCLEOTIDE SEQUENCE [LARGE SCALE GENOMIC DNA]</scope>
    <source>
        <strain>BN</strain>
        <strain evidence="2">Sprague-Dawley</strain>
    </source>
</reference>
<gene>
    <name evidence="1" type="ORF">rCG_58723</name>
</gene>
<protein>
    <submittedName>
        <fullName evidence="1">RCG58723</fullName>
    </submittedName>
</protein>
<proteinExistence type="predicted"/>
<dbReference type="AlphaFoldDB" id="A6JLJ8"/>